<evidence type="ECO:0000313" key="2">
    <source>
        <dbReference type="Proteomes" id="UP000054843"/>
    </source>
</evidence>
<dbReference type="AlphaFoldDB" id="A0A0V1N8Z8"/>
<sequence length="50" mass="6046">MSIKNEPSEFMRLAIYPMTCILLAVEWVHRLPNLPQLTWIPEKEFEFNRI</sequence>
<accession>A0A0V1N8Z8</accession>
<name>A0A0V1N8Z8_9BILA</name>
<reference evidence="1 2" key="1">
    <citation type="submission" date="2015-01" db="EMBL/GenBank/DDBJ databases">
        <title>Evolution of Trichinella species and genotypes.</title>
        <authorList>
            <person name="Korhonen P.K."/>
            <person name="Edoardo P."/>
            <person name="Giuseppe L.R."/>
            <person name="Gasser R.B."/>
        </authorList>
    </citation>
    <scope>NUCLEOTIDE SEQUENCE [LARGE SCALE GENOMIC DNA]</scope>
    <source>
        <strain evidence="1">ISS1980</strain>
    </source>
</reference>
<dbReference type="EMBL" id="JYDO01000002">
    <property type="protein sequence ID" value="KRZ80458.1"/>
    <property type="molecule type" value="Genomic_DNA"/>
</dbReference>
<gene>
    <name evidence="1" type="ORF">T10_13664</name>
</gene>
<protein>
    <submittedName>
        <fullName evidence="1">Uncharacterized protein</fullName>
    </submittedName>
</protein>
<proteinExistence type="predicted"/>
<evidence type="ECO:0000313" key="1">
    <source>
        <dbReference type="EMBL" id="KRZ80458.1"/>
    </source>
</evidence>
<dbReference type="Proteomes" id="UP000054843">
    <property type="component" value="Unassembled WGS sequence"/>
</dbReference>
<keyword evidence="2" id="KW-1185">Reference proteome</keyword>
<organism evidence="1 2">
    <name type="scientific">Trichinella papuae</name>
    <dbReference type="NCBI Taxonomy" id="268474"/>
    <lineage>
        <taxon>Eukaryota</taxon>
        <taxon>Metazoa</taxon>
        <taxon>Ecdysozoa</taxon>
        <taxon>Nematoda</taxon>
        <taxon>Enoplea</taxon>
        <taxon>Dorylaimia</taxon>
        <taxon>Trichinellida</taxon>
        <taxon>Trichinellidae</taxon>
        <taxon>Trichinella</taxon>
    </lineage>
</organism>
<comment type="caution">
    <text evidence="1">The sequence shown here is derived from an EMBL/GenBank/DDBJ whole genome shotgun (WGS) entry which is preliminary data.</text>
</comment>